<evidence type="ECO:0000313" key="3">
    <source>
        <dbReference type="Proteomes" id="UP001381693"/>
    </source>
</evidence>
<comment type="caution">
    <text evidence="2">The sequence shown here is derived from an EMBL/GenBank/DDBJ whole genome shotgun (WGS) entry which is preliminary data.</text>
</comment>
<evidence type="ECO:0000313" key="2">
    <source>
        <dbReference type="EMBL" id="KAK7079546.1"/>
    </source>
</evidence>
<dbReference type="InterPro" id="IPR036282">
    <property type="entry name" value="Glutathione-S-Trfase_C_sf"/>
</dbReference>
<dbReference type="SUPFAM" id="SSF47616">
    <property type="entry name" value="GST C-terminal domain-like"/>
    <property type="match status" value="1"/>
</dbReference>
<dbReference type="PROSITE" id="PS50405">
    <property type="entry name" value="GST_CTER"/>
    <property type="match status" value="1"/>
</dbReference>
<dbReference type="Proteomes" id="UP001381693">
    <property type="component" value="Unassembled WGS sequence"/>
</dbReference>
<evidence type="ECO:0000259" key="1">
    <source>
        <dbReference type="PROSITE" id="PS50405"/>
    </source>
</evidence>
<gene>
    <name evidence="2" type="ORF">SK128_025059</name>
</gene>
<reference evidence="2 3" key="1">
    <citation type="submission" date="2023-11" db="EMBL/GenBank/DDBJ databases">
        <title>Halocaridina rubra genome assembly.</title>
        <authorList>
            <person name="Smith C."/>
        </authorList>
    </citation>
    <scope>NUCLEOTIDE SEQUENCE [LARGE SCALE GENOMIC DNA]</scope>
    <source>
        <strain evidence="2">EP-1</strain>
        <tissue evidence="2">Whole</tissue>
    </source>
</reference>
<name>A0AAN8X7Z6_HALRR</name>
<dbReference type="PANTHER" id="PTHR43969:SF9">
    <property type="entry name" value="GLUTATHIONE S TRANSFERASE D10, ISOFORM A-RELATED"/>
    <property type="match status" value="1"/>
</dbReference>
<dbReference type="EMBL" id="JAXCGZ010006765">
    <property type="protein sequence ID" value="KAK7079546.1"/>
    <property type="molecule type" value="Genomic_DNA"/>
</dbReference>
<accession>A0AAN8X7Z6</accession>
<protein>
    <recommendedName>
        <fullName evidence="1">GST C-terminal domain-containing protein</fullName>
    </recommendedName>
</protein>
<keyword evidence="3" id="KW-1185">Reference proteome</keyword>
<dbReference type="Gene3D" id="1.20.1050.10">
    <property type="match status" value="1"/>
</dbReference>
<dbReference type="GO" id="GO:0004364">
    <property type="term" value="F:glutathione transferase activity"/>
    <property type="evidence" value="ECO:0007669"/>
    <property type="project" value="TreeGrafter"/>
</dbReference>
<dbReference type="InterPro" id="IPR004046">
    <property type="entry name" value="GST_C"/>
</dbReference>
<dbReference type="AlphaFoldDB" id="A0AAN8X7Z6"/>
<dbReference type="PANTHER" id="PTHR43969">
    <property type="entry name" value="GLUTATHIONE S TRANSFERASE D10, ISOFORM A-RELATED"/>
    <property type="match status" value="1"/>
</dbReference>
<dbReference type="GO" id="GO:0006749">
    <property type="term" value="P:glutathione metabolic process"/>
    <property type="evidence" value="ECO:0007669"/>
    <property type="project" value="TreeGrafter"/>
</dbReference>
<proteinExistence type="predicted"/>
<feature type="domain" description="GST C-terminal" evidence="1">
    <location>
        <begin position="1"/>
        <end position="106"/>
    </location>
</feature>
<sequence>MFTFQGITVPVMQKKAEKVSKESLEKFRKSLENMEAILEGNLWVAGGEHYSVADIAIAVTLSGPKEAGLTFSNYPNVKAWIKRCEKQLPGYADINLPGAKTLATRVPASIDFSTM</sequence>
<dbReference type="Pfam" id="PF00043">
    <property type="entry name" value="GST_C"/>
    <property type="match status" value="1"/>
</dbReference>
<dbReference type="InterPro" id="IPR010987">
    <property type="entry name" value="Glutathione-S-Trfase_C-like"/>
</dbReference>
<organism evidence="2 3">
    <name type="scientific">Halocaridina rubra</name>
    <name type="common">Hawaiian red shrimp</name>
    <dbReference type="NCBI Taxonomy" id="373956"/>
    <lineage>
        <taxon>Eukaryota</taxon>
        <taxon>Metazoa</taxon>
        <taxon>Ecdysozoa</taxon>
        <taxon>Arthropoda</taxon>
        <taxon>Crustacea</taxon>
        <taxon>Multicrustacea</taxon>
        <taxon>Malacostraca</taxon>
        <taxon>Eumalacostraca</taxon>
        <taxon>Eucarida</taxon>
        <taxon>Decapoda</taxon>
        <taxon>Pleocyemata</taxon>
        <taxon>Caridea</taxon>
        <taxon>Atyoidea</taxon>
        <taxon>Atyidae</taxon>
        <taxon>Halocaridina</taxon>
    </lineage>
</organism>